<gene>
    <name evidence="1" type="ORF">CLUMA_CG018539</name>
</gene>
<accession>A0A1J1IZG2</accession>
<proteinExistence type="predicted"/>
<protein>
    <submittedName>
        <fullName evidence="1">CLUMA_CG018539, isoform A</fullName>
    </submittedName>
</protein>
<dbReference type="EMBL" id="CVRI01000064">
    <property type="protein sequence ID" value="CRL05535.1"/>
    <property type="molecule type" value="Genomic_DNA"/>
</dbReference>
<dbReference type="AlphaFoldDB" id="A0A1J1IZG2"/>
<evidence type="ECO:0000313" key="2">
    <source>
        <dbReference type="Proteomes" id="UP000183832"/>
    </source>
</evidence>
<sequence length="115" mass="13787">MSFRTKMFMISRTKSKQELPEVNLSNIFFFFISHKSNESSHCLSFMFAHRSSTSNTNNKLQDISGTCNVERTKRVMEKQFQHDIKVKKNKSKLLKRNKIREDCDWEEVKEYNKKK</sequence>
<evidence type="ECO:0000313" key="1">
    <source>
        <dbReference type="EMBL" id="CRL05535.1"/>
    </source>
</evidence>
<organism evidence="1 2">
    <name type="scientific">Clunio marinus</name>
    <dbReference type="NCBI Taxonomy" id="568069"/>
    <lineage>
        <taxon>Eukaryota</taxon>
        <taxon>Metazoa</taxon>
        <taxon>Ecdysozoa</taxon>
        <taxon>Arthropoda</taxon>
        <taxon>Hexapoda</taxon>
        <taxon>Insecta</taxon>
        <taxon>Pterygota</taxon>
        <taxon>Neoptera</taxon>
        <taxon>Endopterygota</taxon>
        <taxon>Diptera</taxon>
        <taxon>Nematocera</taxon>
        <taxon>Chironomoidea</taxon>
        <taxon>Chironomidae</taxon>
        <taxon>Clunio</taxon>
    </lineage>
</organism>
<reference evidence="1 2" key="1">
    <citation type="submission" date="2015-04" db="EMBL/GenBank/DDBJ databases">
        <authorList>
            <person name="Syromyatnikov M.Y."/>
            <person name="Popov V.N."/>
        </authorList>
    </citation>
    <scope>NUCLEOTIDE SEQUENCE [LARGE SCALE GENOMIC DNA]</scope>
</reference>
<dbReference type="Proteomes" id="UP000183832">
    <property type="component" value="Unassembled WGS sequence"/>
</dbReference>
<keyword evidence="2" id="KW-1185">Reference proteome</keyword>
<name>A0A1J1IZG2_9DIPT</name>